<organism evidence="1 2">
    <name type="scientific">Candidatus Methylobacter titanis</name>
    <dbReference type="NCBI Taxonomy" id="3053457"/>
    <lineage>
        <taxon>Bacteria</taxon>
        <taxon>Pseudomonadati</taxon>
        <taxon>Pseudomonadota</taxon>
        <taxon>Gammaproteobacteria</taxon>
        <taxon>Methylococcales</taxon>
        <taxon>Methylococcaceae</taxon>
        <taxon>Methylobacter</taxon>
    </lineage>
</organism>
<keyword evidence="2" id="KW-1185">Reference proteome</keyword>
<proteinExistence type="predicted"/>
<dbReference type="Gene3D" id="3.20.20.150">
    <property type="entry name" value="Divalent-metal-dependent TIM barrel enzymes"/>
    <property type="match status" value="1"/>
</dbReference>
<dbReference type="Proteomes" id="UP001160519">
    <property type="component" value="Unassembled WGS sequence"/>
</dbReference>
<dbReference type="InterPro" id="IPR007801">
    <property type="entry name" value="MbnB/TglH/ChrH"/>
</dbReference>
<name>A0AA43Q595_9GAMM</name>
<evidence type="ECO:0000313" key="2">
    <source>
        <dbReference type="Proteomes" id="UP001160519"/>
    </source>
</evidence>
<dbReference type="PANTHER" id="PTHR42194:SF1">
    <property type="entry name" value="UPF0276 PROTEIN HI_1600"/>
    <property type="match status" value="1"/>
</dbReference>
<dbReference type="AlphaFoldDB" id="A0AA43Q595"/>
<sequence>MKNFAVNGAGLGLRRELLPSLESGVPEVIKFFEVSPENWIDIGGRLGKTFRSFTERHSFVAHGLSLSLGGPEPLDIAFLQRMKTFLDEHNFALYTEHLSFCSDEGHHYDLYPIPFTEEAVRHVAGRIRLAQEILERPIALENASYYVKPPLAEMDELIFINAVLTEADCPFHLDVNNIYVNSLNHNYDAAAFLQGLCGERIVYGHVAGHDLDNSGMIIDTHGQAACDPVWQLLELAYQRFGVFPTLLERDFNIPPLADLLVEVEHIADLQQYYGYSSGIALDHGSRRDYSAATKQTGETA</sequence>
<reference evidence="1" key="1">
    <citation type="submission" date="2023-01" db="EMBL/GenBank/DDBJ databases">
        <title>Biogeochemical cycle of methane in antarctic sediments.</title>
        <authorList>
            <person name="Roldan D.M."/>
            <person name="Menes R.J."/>
        </authorList>
    </citation>
    <scope>NUCLEOTIDE SEQUENCE [LARGE SCALE GENOMIC DNA]</scope>
    <source>
        <strain evidence="1">K-2018 MAG008</strain>
    </source>
</reference>
<comment type="caution">
    <text evidence="1">The sequence shown here is derived from an EMBL/GenBank/DDBJ whole genome shotgun (WGS) entry which is preliminary data.</text>
</comment>
<accession>A0AA43Q595</accession>
<dbReference type="PANTHER" id="PTHR42194">
    <property type="entry name" value="UPF0276 PROTEIN HI_1600"/>
    <property type="match status" value="1"/>
</dbReference>
<protein>
    <submittedName>
        <fullName evidence="1">DUF692 domain-containing protein</fullName>
    </submittedName>
</protein>
<evidence type="ECO:0000313" key="1">
    <source>
        <dbReference type="EMBL" id="MDI1231875.1"/>
    </source>
</evidence>
<dbReference type="SUPFAM" id="SSF51658">
    <property type="entry name" value="Xylose isomerase-like"/>
    <property type="match status" value="1"/>
</dbReference>
<dbReference type="InterPro" id="IPR036237">
    <property type="entry name" value="Xyl_isomerase-like_sf"/>
</dbReference>
<dbReference type="EMBL" id="JAQSDF010000046">
    <property type="protein sequence ID" value="MDI1231875.1"/>
    <property type="molecule type" value="Genomic_DNA"/>
</dbReference>
<dbReference type="Pfam" id="PF05114">
    <property type="entry name" value="MbnB_TglH_ChrH"/>
    <property type="match status" value="1"/>
</dbReference>
<gene>
    <name evidence="1" type="ORF">PSU93_12065</name>
</gene>
<dbReference type="NCBIfam" id="NF003818">
    <property type="entry name" value="PRK05409.1"/>
    <property type="match status" value="1"/>
</dbReference>